<evidence type="ECO:0000313" key="3">
    <source>
        <dbReference type="Proteomes" id="UP000238274"/>
    </source>
</evidence>
<dbReference type="Proteomes" id="UP000238274">
    <property type="component" value="Unassembled WGS sequence"/>
</dbReference>
<comment type="caution">
    <text evidence="2">The sequence shown here is derived from an EMBL/GenBank/DDBJ whole genome shotgun (WGS) entry which is preliminary data.</text>
</comment>
<feature type="region of interest" description="Disordered" evidence="1">
    <location>
        <begin position="169"/>
        <end position="300"/>
    </location>
</feature>
<feature type="compositionally biased region" description="Polar residues" evidence="1">
    <location>
        <begin position="229"/>
        <end position="241"/>
    </location>
</feature>
<dbReference type="VEuPathDB" id="FungiDB:PSHT_07656"/>
<feature type="compositionally biased region" description="Polar residues" evidence="1">
    <location>
        <begin position="1"/>
        <end position="14"/>
    </location>
</feature>
<feature type="compositionally biased region" description="Polar residues" evidence="1">
    <location>
        <begin position="196"/>
        <end position="207"/>
    </location>
</feature>
<proteinExistence type="predicted"/>
<dbReference type="VEuPathDB" id="FungiDB:PSTT_07453"/>
<organism evidence="2 3">
    <name type="scientific">Puccinia striiformis</name>
    <dbReference type="NCBI Taxonomy" id="27350"/>
    <lineage>
        <taxon>Eukaryota</taxon>
        <taxon>Fungi</taxon>
        <taxon>Dikarya</taxon>
        <taxon>Basidiomycota</taxon>
        <taxon>Pucciniomycotina</taxon>
        <taxon>Pucciniomycetes</taxon>
        <taxon>Pucciniales</taxon>
        <taxon>Pucciniaceae</taxon>
        <taxon>Puccinia</taxon>
    </lineage>
</organism>
<feature type="compositionally biased region" description="Polar residues" evidence="1">
    <location>
        <begin position="20"/>
        <end position="40"/>
    </location>
</feature>
<dbReference type="OrthoDB" id="2507176at2759"/>
<protein>
    <recommendedName>
        <fullName evidence="4">No apical meristem-associated C-terminal domain-containing protein</fullName>
    </recommendedName>
</protein>
<name>A0A2S4VW48_9BASI</name>
<feature type="compositionally biased region" description="Basic residues" evidence="1">
    <location>
        <begin position="212"/>
        <end position="222"/>
    </location>
</feature>
<feature type="region of interest" description="Disordered" evidence="1">
    <location>
        <begin position="1"/>
        <end position="40"/>
    </location>
</feature>
<sequence>MPPKRSSPNKTPATKGTRITPKNSRSKNNSAPADKITTTQGHLKREHYHIIINWLSVKKNYVACFGDDQAPKVGRPAKGNINGYELMAINIRNQSNPKIILTSRQMKDRFKAYRIKSKKAHTKSLSTGFGLTSADQKAEIKTIAEKLDKMCPLYAKLFEVIVTQQSDYLPSGDEVLNPGSKSKTKKKAPHAPVIDQENSPANNNSLESPLKKSVKKRKKRFKTTTQVTPANRSNNNESEYLSTPPKESVQKRKKRKSRGEAGLTAAERALDDVTEDDSSESPLPSPNKGKRCRTPVGQML</sequence>
<dbReference type="AlphaFoldDB" id="A0A2S4VW48"/>
<reference evidence="2 3" key="1">
    <citation type="submission" date="2017-12" db="EMBL/GenBank/DDBJ databases">
        <title>Gene loss provides genomic basis for host adaptation in cereal stripe rust fungi.</title>
        <authorList>
            <person name="Xia C."/>
        </authorList>
    </citation>
    <scope>NUCLEOTIDE SEQUENCE [LARGE SCALE GENOMIC DNA]</scope>
    <source>
        <strain evidence="2 3">93TX-2</strain>
    </source>
</reference>
<reference evidence="3" key="2">
    <citation type="journal article" date="2018" name="BMC Genomics">
        <title>Genomic insights into host adaptation between the wheat stripe rust pathogen (Puccinia striiformis f. sp. tritici) and the barley stripe rust pathogen (Puccinia striiformis f. sp. hordei).</title>
        <authorList>
            <person name="Xia C."/>
            <person name="Wang M."/>
            <person name="Yin C."/>
            <person name="Cornejo O.E."/>
            <person name="Hulbert S.H."/>
            <person name="Chen X."/>
        </authorList>
    </citation>
    <scope>NUCLEOTIDE SEQUENCE [LARGE SCALE GENOMIC DNA]</scope>
    <source>
        <strain evidence="3">93TX-2</strain>
    </source>
</reference>
<reference evidence="3" key="3">
    <citation type="journal article" date="2018" name="Mol. Plant Microbe Interact.">
        <title>Genome sequence resources for the wheat stripe rust pathogen (Puccinia striiformis f. sp. tritici) and the barley stripe rust pathogen (Puccinia striiformis f. sp. hordei).</title>
        <authorList>
            <person name="Xia C."/>
            <person name="Wang M."/>
            <person name="Yin C."/>
            <person name="Cornejo O.E."/>
            <person name="Hulbert S.H."/>
            <person name="Chen X."/>
        </authorList>
    </citation>
    <scope>NUCLEOTIDE SEQUENCE [LARGE SCALE GENOMIC DNA]</scope>
    <source>
        <strain evidence="3">93TX-2</strain>
    </source>
</reference>
<evidence type="ECO:0000256" key="1">
    <source>
        <dbReference type="SAM" id="MobiDB-lite"/>
    </source>
</evidence>
<accession>A0A2S4VW48</accession>
<gene>
    <name evidence="2" type="ORF">PSHT_07656</name>
</gene>
<evidence type="ECO:0000313" key="2">
    <source>
        <dbReference type="EMBL" id="POW13728.1"/>
    </source>
</evidence>
<evidence type="ECO:0008006" key="4">
    <source>
        <dbReference type="Google" id="ProtNLM"/>
    </source>
</evidence>
<keyword evidence="3" id="KW-1185">Reference proteome</keyword>
<dbReference type="EMBL" id="PKSM01000095">
    <property type="protein sequence ID" value="POW13728.1"/>
    <property type="molecule type" value="Genomic_DNA"/>
</dbReference>